<evidence type="ECO:0000313" key="2">
    <source>
        <dbReference type="EMBL" id="KAA0189536.1"/>
    </source>
</evidence>
<dbReference type="AlphaFoldDB" id="A0A8E0RPA4"/>
<dbReference type="OrthoDB" id="6296397at2759"/>
<feature type="signal peptide" evidence="1">
    <location>
        <begin position="1"/>
        <end position="25"/>
    </location>
</feature>
<comment type="caution">
    <text evidence="2">The sequence shown here is derived from an EMBL/GenBank/DDBJ whole genome shotgun (WGS) entry which is preliminary data.</text>
</comment>
<sequence>MLRMLFGLGMLAVILNQCAITESVASSMFDPQNEALNREYLTSARVDNALERCVRMLGVESSRGMAGASGQLDRLRECMLREFAGKLSPNHWNIV</sequence>
<gene>
    <name evidence="2" type="ORF">FBUS_04300</name>
</gene>
<keyword evidence="3" id="KW-1185">Reference proteome</keyword>
<feature type="chain" id="PRO_5034625960" evidence="1">
    <location>
        <begin position="26"/>
        <end position="95"/>
    </location>
</feature>
<protein>
    <submittedName>
        <fullName evidence="2">Uncharacterized protein</fullName>
    </submittedName>
</protein>
<reference evidence="2" key="1">
    <citation type="submission" date="2019-05" db="EMBL/GenBank/DDBJ databases">
        <title>Annotation for the trematode Fasciolopsis buski.</title>
        <authorList>
            <person name="Choi Y.-J."/>
        </authorList>
    </citation>
    <scope>NUCLEOTIDE SEQUENCE</scope>
    <source>
        <strain evidence="2">HT</strain>
        <tissue evidence="2">Whole worm</tissue>
    </source>
</reference>
<name>A0A8E0RPA4_9TREM</name>
<keyword evidence="1" id="KW-0732">Signal</keyword>
<accession>A0A8E0RPA4</accession>
<dbReference type="EMBL" id="LUCM01007678">
    <property type="protein sequence ID" value="KAA0189536.1"/>
    <property type="molecule type" value="Genomic_DNA"/>
</dbReference>
<dbReference type="Proteomes" id="UP000728185">
    <property type="component" value="Unassembled WGS sequence"/>
</dbReference>
<evidence type="ECO:0000256" key="1">
    <source>
        <dbReference type="SAM" id="SignalP"/>
    </source>
</evidence>
<proteinExistence type="predicted"/>
<organism evidence="2 3">
    <name type="scientific">Fasciolopsis buskii</name>
    <dbReference type="NCBI Taxonomy" id="27845"/>
    <lineage>
        <taxon>Eukaryota</taxon>
        <taxon>Metazoa</taxon>
        <taxon>Spiralia</taxon>
        <taxon>Lophotrochozoa</taxon>
        <taxon>Platyhelminthes</taxon>
        <taxon>Trematoda</taxon>
        <taxon>Digenea</taxon>
        <taxon>Plagiorchiida</taxon>
        <taxon>Echinostomata</taxon>
        <taxon>Echinostomatoidea</taxon>
        <taxon>Fasciolidae</taxon>
        <taxon>Fasciolopsis</taxon>
    </lineage>
</organism>
<evidence type="ECO:0000313" key="3">
    <source>
        <dbReference type="Proteomes" id="UP000728185"/>
    </source>
</evidence>